<evidence type="ECO:0000313" key="1">
    <source>
        <dbReference type="EMBL" id="KAF3549662.1"/>
    </source>
</evidence>
<proteinExistence type="predicted"/>
<keyword evidence="2" id="KW-1185">Reference proteome</keyword>
<organism evidence="1 2">
    <name type="scientific">Brassica cretica</name>
    <name type="common">Mustard</name>
    <dbReference type="NCBI Taxonomy" id="69181"/>
    <lineage>
        <taxon>Eukaryota</taxon>
        <taxon>Viridiplantae</taxon>
        <taxon>Streptophyta</taxon>
        <taxon>Embryophyta</taxon>
        <taxon>Tracheophyta</taxon>
        <taxon>Spermatophyta</taxon>
        <taxon>Magnoliopsida</taxon>
        <taxon>eudicotyledons</taxon>
        <taxon>Gunneridae</taxon>
        <taxon>Pentapetalae</taxon>
        <taxon>rosids</taxon>
        <taxon>malvids</taxon>
        <taxon>Brassicales</taxon>
        <taxon>Brassicaceae</taxon>
        <taxon>Brassiceae</taxon>
        <taxon>Brassica</taxon>
    </lineage>
</organism>
<accession>A0ABQ7CEY4</accession>
<protein>
    <submittedName>
        <fullName evidence="1">Uncharacterized protein</fullName>
    </submittedName>
</protein>
<evidence type="ECO:0000313" key="2">
    <source>
        <dbReference type="Proteomes" id="UP000266723"/>
    </source>
</evidence>
<sequence length="50" mass="5508">MEGGGDHATNYFYSGQVRKDLKGMYKFPGLESQLAWGNAEQAAQLHHNPG</sequence>
<comment type="caution">
    <text evidence="1">The sequence shown here is derived from an EMBL/GenBank/DDBJ whole genome shotgun (WGS) entry which is preliminary data.</text>
</comment>
<reference evidence="1 2" key="1">
    <citation type="journal article" date="2020" name="BMC Genomics">
        <title>Intraspecific diversification of the crop wild relative Brassica cretica Lam. using demographic model selection.</title>
        <authorList>
            <person name="Kioukis A."/>
            <person name="Michalopoulou V.A."/>
            <person name="Briers L."/>
            <person name="Pirintsos S."/>
            <person name="Studholme D.J."/>
            <person name="Pavlidis P."/>
            <person name="Sarris P.F."/>
        </authorList>
    </citation>
    <scope>NUCLEOTIDE SEQUENCE [LARGE SCALE GENOMIC DNA]</scope>
    <source>
        <strain evidence="2">cv. PFS-1207/04</strain>
    </source>
</reference>
<gene>
    <name evidence="1" type="ORF">DY000_02007836</name>
</gene>
<dbReference type="Proteomes" id="UP000266723">
    <property type="component" value="Unassembled WGS sequence"/>
</dbReference>
<name>A0ABQ7CEY4_BRACR</name>
<dbReference type="EMBL" id="QGKV02000832">
    <property type="protein sequence ID" value="KAF3549662.1"/>
    <property type="molecule type" value="Genomic_DNA"/>
</dbReference>